<organism evidence="1 2">
    <name type="scientific">Fukomys damarensis</name>
    <name type="common">Damaraland mole rat</name>
    <name type="synonym">Cryptomys damarensis</name>
    <dbReference type="NCBI Taxonomy" id="885580"/>
    <lineage>
        <taxon>Eukaryota</taxon>
        <taxon>Metazoa</taxon>
        <taxon>Chordata</taxon>
        <taxon>Craniata</taxon>
        <taxon>Vertebrata</taxon>
        <taxon>Euteleostomi</taxon>
        <taxon>Mammalia</taxon>
        <taxon>Eutheria</taxon>
        <taxon>Euarchontoglires</taxon>
        <taxon>Glires</taxon>
        <taxon>Rodentia</taxon>
        <taxon>Hystricomorpha</taxon>
        <taxon>Bathyergidae</taxon>
        <taxon>Fukomys</taxon>
    </lineage>
</organism>
<evidence type="ECO:0000313" key="1">
    <source>
        <dbReference type="EMBL" id="KFO24441.1"/>
    </source>
</evidence>
<dbReference type="AlphaFoldDB" id="A0A091DNQ0"/>
<protein>
    <submittedName>
        <fullName evidence="1">Uncharacterized protein</fullName>
    </submittedName>
</protein>
<gene>
    <name evidence="1" type="ORF">H920_14147</name>
</gene>
<reference evidence="1 2" key="1">
    <citation type="submission" date="2013-11" db="EMBL/GenBank/DDBJ databases">
        <title>The Damaraland mole rat (Fukomys damarensis) genome and evolution of African mole rats.</title>
        <authorList>
            <person name="Gladyshev V.N."/>
            <person name="Fang X."/>
        </authorList>
    </citation>
    <scope>NUCLEOTIDE SEQUENCE [LARGE SCALE GENOMIC DNA]</scope>
    <source>
        <tissue evidence="1">Liver</tissue>
    </source>
</reference>
<dbReference type="EMBL" id="KN123563">
    <property type="protein sequence ID" value="KFO24441.1"/>
    <property type="molecule type" value="Genomic_DNA"/>
</dbReference>
<evidence type="ECO:0000313" key="2">
    <source>
        <dbReference type="Proteomes" id="UP000028990"/>
    </source>
</evidence>
<keyword evidence="2" id="KW-1185">Reference proteome</keyword>
<name>A0A091DNQ0_FUKDA</name>
<accession>A0A091DNQ0</accession>
<dbReference type="Proteomes" id="UP000028990">
    <property type="component" value="Unassembled WGS sequence"/>
</dbReference>
<proteinExistence type="predicted"/>
<sequence>MCLAQCAGQVKSSGDEPQVEGQGVVTMKATLWNNTRKKQRQKSLLKLWVRHTDPVLGKTGRDEDAELLTAPAEELIAALVSGLSWLQASPLPTSPCTGFPVPAAKGQHPTPGTLPGLPLRRARPVCGFPEPLLLWAPLALSSGCATGEDRGLTRQLGREGGIHPTAKMNGHENVGLGAEAETRSCAAHAV</sequence>